<feature type="compositionally biased region" description="Basic and acidic residues" evidence="1">
    <location>
        <begin position="37"/>
        <end position="47"/>
    </location>
</feature>
<dbReference type="EMBL" id="JYJG01000346">
    <property type="protein sequence ID" value="KJK42514.1"/>
    <property type="molecule type" value="Genomic_DNA"/>
</dbReference>
<dbReference type="Proteomes" id="UP000033393">
    <property type="component" value="Unassembled WGS sequence"/>
</dbReference>
<accession>A0A0F0GG75</accession>
<evidence type="ECO:0000313" key="2">
    <source>
        <dbReference type="EMBL" id="KJK42514.1"/>
    </source>
</evidence>
<feature type="region of interest" description="Disordered" evidence="1">
    <location>
        <begin position="60"/>
        <end position="80"/>
    </location>
</feature>
<evidence type="ECO:0000256" key="1">
    <source>
        <dbReference type="SAM" id="MobiDB-lite"/>
    </source>
</evidence>
<name>A0A0F0GG75_LENAE</name>
<keyword evidence="3" id="KW-1185">Reference proteome</keyword>
<feature type="region of interest" description="Disordered" evidence="1">
    <location>
        <begin position="26"/>
        <end position="47"/>
    </location>
</feature>
<proteinExistence type="predicted"/>
<dbReference type="PATRIC" id="fig|68170.10.peg.9502"/>
<evidence type="ECO:0000313" key="3">
    <source>
        <dbReference type="Proteomes" id="UP000033393"/>
    </source>
</evidence>
<protein>
    <submittedName>
        <fullName evidence="2">Uncharacterized protein</fullName>
    </submittedName>
</protein>
<reference evidence="2 3" key="1">
    <citation type="submission" date="2015-02" db="EMBL/GenBank/DDBJ databases">
        <authorList>
            <person name="Ju K.-S."/>
            <person name="Doroghazi J.R."/>
            <person name="Metcalf W."/>
        </authorList>
    </citation>
    <scope>NUCLEOTIDE SEQUENCE [LARGE SCALE GENOMIC DNA]</scope>
    <source>
        <strain evidence="2 3">NRRL B-16140</strain>
    </source>
</reference>
<organism evidence="2 3">
    <name type="scientific">Lentzea aerocolonigenes</name>
    <name type="common">Lechevalieria aerocolonigenes</name>
    <name type="synonym">Saccharothrix aerocolonigenes</name>
    <dbReference type="NCBI Taxonomy" id="68170"/>
    <lineage>
        <taxon>Bacteria</taxon>
        <taxon>Bacillati</taxon>
        <taxon>Actinomycetota</taxon>
        <taxon>Actinomycetes</taxon>
        <taxon>Pseudonocardiales</taxon>
        <taxon>Pseudonocardiaceae</taxon>
        <taxon>Lentzea</taxon>
    </lineage>
</organism>
<comment type="caution">
    <text evidence="2">The sequence shown here is derived from an EMBL/GenBank/DDBJ whole genome shotgun (WGS) entry which is preliminary data.</text>
</comment>
<gene>
    <name evidence="2" type="ORF">UK23_36745</name>
</gene>
<sequence>MASLCPAPVGFAARVTFQLVERTADSTRLPTHNQPVDIEKRNSHRRPVDHVDRAVVTGRGCGRRAPMTTQEPLVHPFISP</sequence>
<dbReference type="AlphaFoldDB" id="A0A0F0GG75"/>